<dbReference type="Gene3D" id="3.40.309.10">
    <property type="entry name" value="Aldehyde Dehydrogenase, Chain A, domain 2"/>
    <property type="match status" value="1"/>
</dbReference>
<evidence type="ECO:0000256" key="2">
    <source>
        <dbReference type="PROSITE-ProRule" id="PRU10007"/>
    </source>
</evidence>
<evidence type="ECO:0000259" key="4">
    <source>
        <dbReference type="Pfam" id="PF00171"/>
    </source>
</evidence>
<keyword evidence="1 3" id="KW-0560">Oxidoreductase</keyword>
<dbReference type="InterPro" id="IPR029510">
    <property type="entry name" value="Ald_DH_CS_GLU"/>
</dbReference>
<sequence length="498" mass="52433">MTISAETRSAVQAFLGKSPKRLLIGGEWRAAASGKTFETRNPATGELLAEVAEGASADIDLAVAAARAAFEGPWRRMKPGERQRIMLRLADLVEAHFDELALLDTLDMGAPIRHTLGSKHHLVSMLRYYAGIATAIYGQTADTSLCGEMFAATLKEPVGVVGAIIPWNGPMWATIFKTAPALATGCTVVLKPAEDAPLSPLRFAELALEAGLPPGVLNIVTGFGGDAGAALAAHMDVDKLSFTGSNVTGQQIVRASAGNLKRLSLELGGKSPNILFNDADLSRAAPAAAMAVFANSGQICTAGTRVYVQRGIHDELVAEMARIGAALKIGNGADPATDLGPLVSQRQLDRVLGYLDSAPGEGARLVSGGARLSDAEHAAGFFVPPTVFAGVSDQMRIAREEIFGPVASVMPFDDVDEVVARANATPYGLGAGVWTRDIGRAHAMAKRLRAGSVWVNCYNAMDPSMPFGGYKMSGYGRESGTAQLDDYMSIKGLWIQHD</sequence>
<dbReference type="Proteomes" id="UP001410394">
    <property type="component" value="Unassembled WGS sequence"/>
</dbReference>
<gene>
    <name evidence="5" type="ORF">ABDB84_16205</name>
</gene>
<dbReference type="InterPro" id="IPR016160">
    <property type="entry name" value="Ald_DH_CS_CYS"/>
</dbReference>
<organism evidence="5 6">
    <name type="scientific">Uliginosibacterium sediminicola</name>
    <dbReference type="NCBI Taxonomy" id="2024550"/>
    <lineage>
        <taxon>Bacteria</taxon>
        <taxon>Pseudomonadati</taxon>
        <taxon>Pseudomonadota</taxon>
        <taxon>Betaproteobacteria</taxon>
        <taxon>Rhodocyclales</taxon>
        <taxon>Zoogloeaceae</taxon>
        <taxon>Uliginosibacterium</taxon>
    </lineage>
</organism>
<accession>A0ABU9Z1T3</accession>
<reference evidence="5 6" key="1">
    <citation type="journal article" date="2018" name="Int. J. Syst. Evol. Microbiol.">
        <title>Uliginosibacterium sediminicola sp. nov., isolated from freshwater sediment.</title>
        <authorList>
            <person name="Hwang W.M."/>
            <person name="Kim S.M."/>
            <person name="Kang K."/>
            <person name="Ahn T.Y."/>
        </authorList>
    </citation>
    <scope>NUCLEOTIDE SEQUENCE [LARGE SCALE GENOMIC DNA]</scope>
    <source>
        <strain evidence="5 6">M1-21</strain>
    </source>
</reference>
<evidence type="ECO:0000256" key="3">
    <source>
        <dbReference type="RuleBase" id="RU003345"/>
    </source>
</evidence>
<feature type="domain" description="Aldehyde dehydrogenase" evidence="4">
    <location>
        <begin position="28"/>
        <end position="491"/>
    </location>
</feature>
<dbReference type="Pfam" id="PF00171">
    <property type="entry name" value="Aldedh"/>
    <property type="match status" value="1"/>
</dbReference>
<dbReference type="SUPFAM" id="SSF53720">
    <property type="entry name" value="ALDH-like"/>
    <property type="match status" value="1"/>
</dbReference>
<dbReference type="InterPro" id="IPR016161">
    <property type="entry name" value="Ald_DH/histidinol_DH"/>
</dbReference>
<protein>
    <submittedName>
        <fullName evidence="5">Aldehyde dehydrogenase family protein</fullName>
    </submittedName>
</protein>
<evidence type="ECO:0000256" key="1">
    <source>
        <dbReference type="ARBA" id="ARBA00023002"/>
    </source>
</evidence>
<comment type="similarity">
    <text evidence="3">Belongs to the aldehyde dehydrogenase family.</text>
</comment>
<dbReference type="InterPro" id="IPR016162">
    <property type="entry name" value="Ald_DH_N"/>
</dbReference>
<dbReference type="InterPro" id="IPR016163">
    <property type="entry name" value="Ald_DH_C"/>
</dbReference>
<dbReference type="RefSeq" id="WP_345920802.1">
    <property type="nucleotide sequence ID" value="NZ_JBDIVE010000010.1"/>
</dbReference>
<dbReference type="EMBL" id="JBDIVE010000010">
    <property type="protein sequence ID" value="MEN3070026.1"/>
    <property type="molecule type" value="Genomic_DNA"/>
</dbReference>
<dbReference type="PROSITE" id="PS00687">
    <property type="entry name" value="ALDEHYDE_DEHYDR_GLU"/>
    <property type="match status" value="1"/>
</dbReference>
<dbReference type="PANTHER" id="PTHR11699">
    <property type="entry name" value="ALDEHYDE DEHYDROGENASE-RELATED"/>
    <property type="match status" value="1"/>
</dbReference>
<feature type="active site" evidence="2">
    <location>
        <position position="266"/>
    </location>
</feature>
<name>A0ABU9Z1T3_9RHOO</name>
<proteinExistence type="inferred from homology"/>
<comment type="caution">
    <text evidence="5">The sequence shown here is derived from an EMBL/GenBank/DDBJ whole genome shotgun (WGS) entry which is preliminary data.</text>
</comment>
<dbReference type="PROSITE" id="PS00070">
    <property type="entry name" value="ALDEHYDE_DEHYDR_CYS"/>
    <property type="match status" value="1"/>
</dbReference>
<dbReference type="InterPro" id="IPR015590">
    <property type="entry name" value="Aldehyde_DH_dom"/>
</dbReference>
<evidence type="ECO:0000313" key="6">
    <source>
        <dbReference type="Proteomes" id="UP001410394"/>
    </source>
</evidence>
<evidence type="ECO:0000313" key="5">
    <source>
        <dbReference type="EMBL" id="MEN3070026.1"/>
    </source>
</evidence>
<keyword evidence="6" id="KW-1185">Reference proteome</keyword>
<dbReference type="Gene3D" id="3.40.605.10">
    <property type="entry name" value="Aldehyde Dehydrogenase, Chain A, domain 1"/>
    <property type="match status" value="1"/>
</dbReference>